<dbReference type="AlphaFoldDB" id="A0A9P6IQU3"/>
<feature type="region of interest" description="Disordered" evidence="1">
    <location>
        <begin position="31"/>
        <end position="100"/>
    </location>
</feature>
<dbReference type="OrthoDB" id="2444106at2759"/>
<feature type="compositionally biased region" description="Low complexity" evidence="1">
    <location>
        <begin position="70"/>
        <end position="91"/>
    </location>
</feature>
<sequence>MISKLAQQKAASIKTAYLATFEASHHQSMINGLETPSTSSAPTQSASSDMTNTRNEIRDTAGDRTQSIKSTTSNVSSTSSSSNNNNNTNNSKENGIAGRQKSDTSYDKALELFDGSPLFEYFEYIFKKAHGIEPNPFPRVPADLTSDNMKRIVKYVRSELSNDRISEHDLKHVYLALSCIISKDMPGALETFGSEIMTRIDGGIKLSEVRSEVFHMILTPLRGSFGSGDLKRLKQEIELSKAEIVNLKRSGKSFNNADMVIQSQVYELIDYFCLMILKNQFGNRLSEATCVTLWNHVWAILFGDTEEILVDIGELASASTKADIHALVTLFGTTSQSCASVHGMKAIDDVYGCKKLGIIALPTNKYEMEDFLGGESIIMLFRYRNHLTSFAQGLLRRKAQERRHPELPQLRPPTPSVHSPACKKRGNERYDFVPSKIKPSKIKGPRFG</sequence>
<evidence type="ECO:0000313" key="2">
    <source>
        <dbReference type="EMBL" id="KAF9939996.1"/>
    </source>
</evidence>
<organism evidence="2 3">
    <name type="scientific">Modicella reniformis</name>
    <dbReference type="NCBI Taxonomy" id="1440133"/>
    <lineage>
        <taxon>Eukaryota</taxon>
        <taxon>Fungi</taxon>
        <taxon>Fungi incertae sedis</taxon>
        <taxon>Mucoromycota</taxon>
        <taxon>Mortierellomycotina</taxon>
        <taxon>Mortierellomycetes</taxon>
        <taxon>Mortierellales</taxon>
        <taxon>Mortierellaceae</taxon>
        <taxon>Modicella</taxon>
    </lineage>
</organism>
<evidence type="ECO:0000256" key="1">
    <source>
        <dbReference type="SAM" id="MobiDB-lite"/>
    </source>
</evidence>
<evidence type="ECO:0000313" key="3">
    <source>
        <dbReference type="Proteomes" id="UP000749646"/>
    </source>
</evidence>
<feature type="region of interest" description="Disordered" evidence="1">
    <location>
        <begin position="402"/>
        <end position="448"/>
    </location>
</feature>
<gene>
    <name evidence="2" type="ORF">BGZ65_008668</name>
</gene>
<dbReference type="Proteomes" id="UP000749646">
    <property type="component" value="Unassembled WGS sequence"/>
</dbReference>
<accession>A0A9P6IQU3</accession>
<name>A0A9P6IQU3_9FUNG</name>
<reference evidence="2" key="1">
    <citation type="journal article" date="2020" name="Fungal Divers.">
        <title>Resolving the Mortierellaceae phylogeny through synthesis of multi-gene phylogenetics and phylogenomics.</title>
        <authorList>
            <person name="Vandepol N."/>
            <person name="Liber J."/>
            <person name="Desiro A."/>
            <person name="Na H."/>
            <person name="Kennedy M."/>
            <person name="Barry K."/>
            <person name="Grigoriev I.V."/>
            <person name="Miller A.N."/>
            <person name="O'Donnell K."/>
            <person name="Stajich J.E."/>
            <person name="Bonito G."/>
        </authorList>
    </citation>
    <scope>NUCLEOTIDE SEQUENCE</scope>
    <source>
        <strain evidence="2">MES-2147</strain>
    </source>
</reference>
<proteinExistence type="predicted"/>
<dbReference type="EMBL" id="JAAAHW010009489">
    <property type="protein sequence ID" value="KAF9939996.1"/>
    <property type="molecule type" value="Genomic_DNA"/>
</dbReference>
<comment type="caution">
    <text evidence="2">The sequence shown here is derived from an EMBL/GenBank/DDBJ whole genome shotgun (WGS) entry which is preliminary data.</text>
</comment>
<protein>
    <submittedName>
        <fullName evidence="2">Uncharacterized protein</fullName>
    </submittedName>
</protein>
<keyword evidence="3" id="KW-1185">Reference proteome</keyword>
<feature type="compositionally biased region" description="Basic residues" evidence="1">
    <location>
        <begin position="438"/>
        <end position="448"/>
    </location>
</feature>
<feature type="compositionally biased region" description="Low complexity" evidence="1">
    <location>
        <begin position="35"/>
        <end position="48"/>
    </location>
</feature>